<gene>
    <name evidence="8" type="ORF">BCR32DRAFT_298086</name>
    <name evidence="7" type="ORF">BCR32DRAFT_298537</name>
</gene>
<sequence>MPKVTREHSITATRKAAMESPIKKEKSIKKEKVEDSPIKQETKPQQQENTKEKDNTVYGEILPADEKQLIDLIQAFPKGISSVLALQHLDGWSINDLVTVGNSLSKKDLIEIRSSSSGAGNNVLTFVAVSEEEVHKLRSMDANEKIIYGYIKEAGSKGIWQKDLKIKSGIHQKQVLASLKALEKRKIIKTVKSIKNSIKRVYMLYELAPSDEVTGGTFYQDNELDVEFIEILSHAIYRKILKDSMPTEEDQLLPANYPYYPTVSSLSNFLNNSDLFRSGVSLDNDDVQGLLDRLVYDGKIERRLRTSIASNSIDDDDDTWMYKAVNTSKSSETTLTCTPCGQCPIFKMCSDLGEVNPSSCEYFSKWLEF</sequence>
<evidence type="ECO:0000256" key="1">
    <source>
        <dbReference type="ARBA" id="ARBA00004123"/>
    </source>
</evidence>
<evidence type="ECO:0000256" key="3">
    <source>
        <dbReference type="ARBA" id="ARBA00022478"/>
    </source>
</evidence>
<evidence type="ECO:0000256" key="4">
    <source>
        <dbReference type="ARBA" id="ARBA00023163"/>
    </source>
</evidence>
<comment type="subcellular location">
    <subcellularLocation>
        <location evidence="1">Nucleus</location>
    </subcellularLocation>
</comment>
<dbReference type="SUPFAM" id="SSF46785">
    <property type="entry name" value="Winged helix' DNA-binding domain"/>
    <property type="match status" value="1"/>
</dbReference>
<dbReference type="Proteomes" id="UP000193944">
    <property type="component" value="Unassembled WGS sequence"/>
</dbReference>
<dbReference type="FunFam" id="1.10.10.10:FF:000116">
    <property type="entry name" value="DNA-directed RNA polymerase III subunit RPC6"/>
    <property type="match status" value="1"/>
</dbReference>
<name>A0A1Y1VPE7_9FUNG</name>
<dbReference type="GO" id="GO:0006383">
    <property type="term" value="P:transcription by RNA polymerase III"/>
    <property type="evidence" value="ECO:0007669"/>
    <property type="project" value="InterPro"/>
</dbReference>
<protein>
    <submittedName>
        <fullName evidence="7">RNA polymerase Rpc34</fullName>
    </submittedName>
</protein>
<evidence type="ECO:0000256" key="5">
    <source>
        <dbReference type="ARBA" id="ARBA00023242"/>
    </source>
</evidence>
<feature type="region of interest" description="Disordered" evidence="6">
    <location>
        <begin position="1"/>
        <end position="57"/>
    </location>
</feature>
<organism evidence="7 9">
    <name type="scientific">Anaeromyces robustus</name>
    <dbReference type="NCBI Taxonomy" id="1754192"/>
    <lineage>
        <taxon>Eukaryota</taxon>
        <taxon>Fungi</taxon>
        <taxon>Fungi incertae sedis</taxon>
        <taxon>Chytridiomycota</taxon>
        <taxon>Chytridiomycota incertae sedis</taxon>
        <taxon>Neocallimastigomycetes</taxon>
        <taxon>Neocallimastigales</taxon>
        <taxon>Neocallimastigaceae</taxon>
        <taxon>Anaeromyces</taxon>
    </lineage>
</organism>
<dbReference type="STRING" id="1754192.A0A1Y1VPE7"/>
<dbReference type="GO" id="GO:0005737">
    <property type="term" value="C:cytoplasm"/>
    <property type="evidence" value="ECO:0007669"/>
    <property type="project" value="UniProtKB-ARBA"/>
</dbReference>
<dbReference type="Gene3D" id="1.10.10.10">
    <property type="entry name" value="Winged helix-like DNA-binding domain superfamily/Winged helix DNA-binding domain"/>
    <property type="match status" value="1"/>
</dbReference>
<keyword evidence="3" id="KW-0240">DNA-directed RNA polymerase</keyword>
<dbReference type="InterPro" id="IPR016049">
    <property type="entry name" value="RNA_pol_Rpc34-like"/>
</dbReference>
<dbReference type="EMBL" id="MCFG01000697">
    <property type="protein sequence ID" value="ORX61274.1"/>
    <property type="molecule type" value="Genomic_DNA"/>
</dbReference>
<dbReference type="GO" id="GO:0005666">
    <property type="term" value="C:RNA polymerase III complex"/>
    <property type="evidence" value="ECO:0007669"/>
    <property type="project" value="InterPro"/>
</dbReference>
<evidence type="ECO:0000313" key="9">
    <source>
        <dbReference type="Proteomes" id="UP000193944"/>
    </source>
</evidence>
<keyword evidence="5" id="KW-0539">Nucleus</keyword>
<keyword evidence="4" id="KW-0804">Transcription</keyword>
<dbReference type="GO" id="GO:0005654">
    <property type="term" value="C:nucleoplasm"/>
    <property type="evidence" value="ECO:0007669"/>
    <property type="project" value="UniProtKB-ARBA"/>
</dbReference>
<accession>A0A1Y1VPE7</accession>
<evidence type="ECO:0000313" key="7">
    <source>
        <dbReference type="EMBL" id="ORX61274.1"/>
    </source>
</evidence>
<dbReference type="AlphaFoldDB" id="A0A1Y1VPE7"/>
<evidence type="ECO:0000313" key="8">
    <source>
        <dbReference type="EMBL" id="ORX64421.1"/>
    </source>
</evidence>
<dbReference type="InterPro" id="IPR036390">
    <property type="entry name" value="WH_DNA-bd_sf"/>
</dbReference>
<dbReference type="Pfam" id="PF05158">
    <property type="entry name" value="RNA_pol_Rpc34"/>
    <property type="match status" value="1"/>
</dbReference>
<evidence type="ECO:0000256" key="2">
    <source>
        <dbReference type="ARBA" id="ARBA00011038"/>
    </source>
</evidence>
<dbReference type="EMBL" id="MCFG01000526">
    <property type="protein sequence ID" value="ORX64421.1"/>
    <property type="molecule type" value="Genomic_DNA"/>
</dbReference>
<keyword evidence="9" id="KW-1185">Reference proteome</keyword>
<feature type="compositionally biased region" description="Basic and acidic residues" evidence="6">
    <location>
        <begin position="21"/>
        <end position="42"/>
    </location>
</feature>
<comment type="caution">
    <text evidence="7">The sequence shown here is derived from an EMBL/GenBank/DDBJ whole genome shotgun (WGS) entry which is preliminary data.</text>
</comment>
<dbReference type="OrthoDB" id="613763at2759"/>
<proteinExistence type="inferred from homology"/>
<evidence type="ECO:0000256" key="6">
    <source>
        <dbReference type="SAM" id="MobiDB-lite"/>
    </source>
</evidence>
<dbReference type="InterPro" id="IPR007832">
    <property type="entry name" value="RNA_pol_Rpc34"/>
</dbReference>
<comment type="similarity">
    <text evidence="2">Belongs to the eukaryotic RPC34/RPC39 RNA polymerase subunit family.</text>
</comment>
<reference evidence="7 9" key="1">
    <citation type="submission" date="2016-08" db="EMBL/GenBank/DDBJ databases">
        <title>A Parts List for Fungal Cellulosomes Revealed by Comparative Genomics.</title>
        <authorList>
            <consortium name="DOE Joint Genome Institute"/>
            <person name="Haitjema C.H."/>
            <person name="Gilmore S.P."/>
            <person name="Henske J.K."/>
            <person name="Solomon K.V."/>
            <person name="De Groot R."/>
            <person name="Kuo A."/>
            <person name="Mondo S.J."/>
            <person name="Salamov A.A."/>
            <person name="Labutti K."/>
            <person name="Zhao Z."/>
            <person name="Chiniquy J."/>
            <person name="Barry K."/>
            <person name="Brewer H.M."/>
            <person name="Purvine S.O."/>
            <person name="Wright A.T."/>
            <person name="Boxma B."/>
            <person name="Van Alen T."/>
            <person name="Hackstein J.H."/>
            <person name="Baker S.E."/>
            <person name="Grigoriev I.V."/>
            <person name="O'Malley M.A."/>
        </authorList>
    </citation>
    <scope>NUCLEOTIDE SEQUENCE [LARGE SCALE GENOMIC DNA]</scope>
    <source>
        <strain evidence="7 9">S4</strain>
    </source>
</reference>
<dbReference type="PANTHER" id="PTHR12780">
    <property type="entry name" value="RNA POLYMERASE III DNA DIRECTED , 39KD SUBUNIT-RELATED"/>
    <property type="match status" value="1"/>
</dbReference>
<reference evidence="7 9" key="2">
    <citation type="submission" date="2016-08" db="EMBL/GenBank/DDBJ databases">
        <title>Pervasive Adenine N6-methylation of Active Genes in Fungi.</title>
        <authorList>
            <consortium name="DOE Joint Genome Institute"/>
            <person name="Mondo S.J."/>
            <person name="Dannebaum R.O."/>
            <person name="Kuo R.C."/>
            <person name="Labutti K."/>
            <person name="Haridas S."/>
            <person name="Kuo A."/>
            <person name="Salamov A."/>
            <person name="Ahrendt S.R."/>
            <person name="Lipzen A."/>
            <person name="Sullivan W."/>
            <person name="Andreopoulos W.B."/>
            <person name="Clum A."/>
            <person name="Lindquist E."/>
            <person name="Daum C."/>
            <person name="Ramamoorthy G.K."/>
            <person name="Gryganskyi A."/>
            <person name="Culley D."/>
            <person name="Magnuson J.K."/>
            <person name="James T.Y."/>
            <person name="O'Malley M.A."/>
            <person name="Stajich J.E."/>
            <person name="Spatafora J.W."/>
            <person name="Visel A."/>
            <person name="Grigoriev I.V."/>
        </authorList>
    </citation>
    <scope>NUCLEOTIDE SEQUENCE [LARGE SCALE GENOMIC DNA]</scope>
    <source>
        <strain evidence="7 9">S4</strain>
    </source>
</reference>
<dbReference type="InterPro" id="IPR036388">
    <property type="entry name" value="WH-like_DNA-bd_sf"/>
</dbReference>